<evidence type="ECO:0000313" key="3">
    <source>
        <dbReference type="Proteomes" id="UP001065174"/>
    </source>
</evidence>
<keyword evidence="3" id="KW-1185">Reference proteome</keyword>
<feature type="domain" description="BPP" evidence="1">
    <location>
        <begin position="20"/>
        <end position="352"/>
    </location>
</feature>
<dbReference type="Pfam" id="PF02333">
    <property type="entry name" value="Phytase"/>
    <property type="match status" value="1"/>
</dbReference>
<protein>
    <submittedName>
        <fullName evidence="2">Phytase</fullName>
    </submittedName>
</protein>
<dbReference type="InterPro" id="IPR003431">
    <property type="entry name" value="B-propeller_Phytase"/>
</dbReference>
<dbReference type="Gene3D" id="2.120.10.30">
    <property type="entry name" value="TolB, C-terminal domain"/>
    <property type="match status" value="1"/>
</dbReference>
<organism evidence="2 3">
    <name type="scientific">Reichenbachiella agarivorans</name>
    <dbReference type="NCBI Taxonomy" id="2979464"/>
    <lineage>
        <taxon>Bacteria</taxon>
        <taxon>Pseudomonadati</taxon>
        <taxon>Bacteroidota</taxon>
        <taxon>Cytophagia</taxon>
        <taxon>Cytophagales</taxon>
        <taxon>Reichenbachiellaceae</taxon>
        <taxon>Reichenbachiella</taxon>
    </lineage>
</organism>
<dbReference type="InterPro" id="IPR011042">
    <property type="entry name" value="6-blade_b-propeller_TolB-like"/>
</dbReference>
<gene>
    <name evidence="2" type="ORF">N6H18_07660</name>
</gene>
<proteinExistence type="predicted"/>
<dbReference type="Proteomes" id="UP001065174">
    <property type="component" value="Chromosome"/>
</dbReference>
<accession>A0ABY6CWQ7</accession>
<dbReference type="EMBL" id="CP106679">
    <property type="protein sequence ID" value="UXP33823.1"/>
    <property type="molecule type" value="Genomic_DNA"/>
</dbReference>
<dbReference type="SUPFAM" id="SSF50956">
    <property type="entry name" value="Thermostable phytase (3-phytase)"/>
    <property type="match status" value="1"/>
</dbReference>
<evidence type="ECO:0000313" key="2">
    <source>
        <dbReference type="EMBL" id="UXP33823.1"/>
    </source>
</evidence>
<name>A0ABY6CWQ7_9BACT</name>
<dbReference type="RefSeq" id="WP_262311249.1">
    <property type="nucleotide sequence ID" value="NZ_CP106679.1"/>
</dbReference>
<reference evidence="2" key="1">
    <citation type="submission" date="2022-09" db="EMBL/GenBank/DDBJ databases">
        <title>Comparative genomics and taxonomic characterization of three novel marine species of genus Reichenbachiella exhibiting antioxidant and polysaccharide degradation activities.</title>
        <authorList>
            <person name="Muhammad N."/>
            <person name="Lee Y.-J."/>
            <person name="Ko J."/>
            <person name="Kim S.-G."/>
        </authorList>
    </citation>
    <scope>NUCLEOTIDE SEQUENCE</scope>
    <source>
        <strain evidence="2">BKB1-1</strain>
    </source>
</reference>
<evidence type="ECO:0000259" key="1">
    <source>
        <dbReference type="PROSITE" id="PS51662"/>
    </source>
</evidence>
<dbReference type="PROSITE" id="PS51662">
    <property type="entry name" value="BP_PHYTASE"/>
    <property type="match status" value="1"/>
</dbReference>
<sequence>MHQYTKYIVLGLLAACSQPQQPTSTEVTPIQPKYVTDTVNFDSDDPAIWIHPTDPSQSLILGTDKRENAEGGVFVFDLKGKEDSTRRITGIDRPNNVDIAYGFRLDSTRTVDVAVFSERGKNSIRVFSLPDMQAIDGGGIPVFEDSPSRDVMGVALYKRAADDSLFAIVSRKGENSPAEGYLYQYALEMQDSTVVGRLVRKFGKFSGGAGEIEAIAVDHQLGYVYYSDELFGIRKYYVDPAMGNEELAVFGTDGFTEDREGITIYQSSDTTGYIMISDQQADAFRVFPREGSNGNPHDHQFIKSLPVSTHESDGSEVSHVAFNEDFPKGFFVAMSDNKTFQIYDWRDLEKVLVATDEK</sequence>